<keyword evidence="1" id="KW-0812">Transmembrane</keyword>
<accession>A0A157ZAS5</accession>
<dbReference type="AlphaFoldDB" id="A0A157ZAS5"/>
<name>A0A157ZAS5_9BURK</name>
<dbReference type="EMBL" id="FCOJ02000002">
    <property type="protein sequence ID" value="SAK42631.1"/>
    <property type="molecule type" value="Genomic_DNA"/>
</dbReference>
<keyword evidence="1" id="KW-1133">Transmembrane helix</keyword>
<sequence>MSQALNHIAQAVEHIEATSVRASRRVRIAIAFGIVAAGYGLVVASGVAGA</sequence>
<organism evidence="2 3">
    <name type="scientific">Caballeronia glebae</name>
    <dbReference type="NCBI Taxonomy" id="1777143"/>
    <lineage>
        <taxon>Bacteria</taxon>
        <taxon>Pseudomonadati</taxon>
        <taxon>Pseudomonadota</taxon>
        <taxon>Betaproteobacteria</taxon>
        <taxon>Burkholderiales</taxon>
        <taxon>Burkholderiaceae</taxon>
        <taxon>Caballeronia</taxon>
    </lineage>
</organism>
<gene>
    <name evidence="2" type="ORF">AWB82_00431</name>
</gene>
<evidence type="ECO:0000313" key="2">
    <source>
        <dbReference type="EMBL" id="SAK42631.1"/>
    </source>
</evidence>
<evidence type="ECO:0000256" key="1">
    <source>
        <dbReference type="SAM" id="Phobius"/>
    </source>
</evidence>
<reference evidence="2" key="1">
    <citation type="submission" date="2016-01" db="EMBL/GenBank/DDBJ databases">
        <authorList>
            <person name="Peeters C."/>
        </authorList>
    </citation>
    <scope>NUCLEOTIDE SEQUENCE [LARGE SCALE GENOMIC DNA]</scope>
    <source>
        <strain evidence="2">LMG 29325</strain>
    </source>
</reference>
<feature type="transmembrane region" description="Helical" evidence="1">
    <location>
        <begin position="28"/>
        <end position="48"/>
    </location>
</feature>
<keyword evidence="3" id="KW-1185">Reference proteome</keyword>
<dbReference type="Proteomes" id="UP000054596">
    <property type="component" value="Unassembled WGS sequence"/>
</dbReference>
<dbReference type="STRING" id="1777143.AWB82_00431"/>
<proteinExistence type="predicted"/>
<comment type="caution">
    <text evidence="2">The sequence shown here is derived from an EMBL/GenBank/DDBJ whole genome shotgun (WGS) entry which is preliminary data.</text>
</comment>
<evidence type="ECO:0000313" key="3">
    <source>
        <dbReference type="Proteomes" id="UP000054596"/>
    </source>
</evidence>
<keyword evidence="1" id="KW-0472">Membrane</keyword>
<dbReference type="RefSeq" id="WP_159462551.1">
    <property type="nucleotide sequence ID" value="NZ_FCOJ02000002.1"/>
</dbReference>
<protein>
    <submittedName>
        <fullName evidence="2">Uncharacterized protein</fullName>
    </submittedName>
</protein>